<keyword evidence="4 7" id="KW-0808">Transferase</keyword>
<dbReference type="InterPro" id="IPR015421">
    <property type="entry name" value="PyrdxlP-dep_Trfase_major"/>
</dbReference>
<dbReference type="InterPro" id="IPR004839">
    <property type="entry name" value="Aminotransferase_I/II_large"/>
</dbReference>
<dbReference type="CDD" id="cd00609">
    <property type="entry name" value="AAT_like"/>
    <property type="match status" value="1"/>
</dbReference>
<reference evidence="7 8" key="1">
    <citation type="submission" date="2016-10" db="EMBL/GenBank/DDBJ databases">
        <authorList>
            <person name="de Groot N.N."/>
        </authorList>
    </citation>
    <scope>NUCLEOTIDE SEQUENCE [LARGE SCALE GENOMIC DNA]</scope>
    <source>
        <strain evidence="7 8">DSM 16195</strain>
    </source>
</reference>
<comment type="similarity">
    <text evidence="2">Belongs to the class-I pyridoxal-phosphate-dependent aminotransferase family.</text>
</comment>
<protein>
    <submittedName>
        <fullName evidence="7">Methionine aminotransferase</fullName>
    </submittedName>
</protein>
<evidence type="ECO:0000256" key="2">
    <source>
        <dbReference type="ARBA" id="ARBA00007441"/>
    </source>
</evidence>
<dbReference type="Gene3D" id="3.40.640.10">
    <property type="entry name" value="Type I PLP-dependent aspartate aminotransferase-like (Major domain)"/>
    <property type="match status" value="1"/>
</dbReference>
<sequence length="371" mass="41439">METSIFTVMSQMALEYKAINLSQGFPNFKSDPVLVDLVTKAMNEGYNQYAPMAGDMGLREAIASKIERTASKRYNPNTEITVTAGATQAIFTAIAATIKKGDEVILFTPAYDCYQPTIELFGGVAVPIQLQAPNYAPNWDEVAERITLSTKMIIINSPHNPSGMLFSESDMLQLENLVDKHNLLVISDEVYEHIIFDGAQHQSAAMFPKLASKTFITASFGKTFHNTGWKVGYCVAPEPLMKAFQNVHQFNVFSVNHPVQKALATYLQNPENYLGLSRFYQEKRDFFLDLLKKSRFSILPSQGTYFQLLDFSAISSEGDIAFAERLTKTLKVATIPTSVFNANKEDFKQIRVCFAKTNETLEEAAAILNKL</sequence>
<keyword evidence="8" id="KW-1185">Reference proteome</keyword>
<keyword evidence="5" id="KW-0663">Pyridoxal phosphate</keyword>
<dbReference type="PANTHER" id="PTHR43807:SF20">
    <property type="entry name" value="FI04487P"/>
    <property type="match status" value="1"/>
</dbReference>
<proteinExistence type="inferred from homology"/>
<dbReference type="Proteomes" id="UP000199321">
    <property type="component" value="Unassembled WGS sequence"/>
</dbReference>
<dbReference type="InterPro" id="IPR015424">
    <property type="entry name" value="PyrdxlP-dep_Trfase"/>
</dbReference>
<dbReference type="Gene3D" id="3.90.1150.10">
    <property type="entry name" value="Aspartate Aminotransferase, domain 1"/>
    <property type="match status" value="1"/>
</dbReference>
<evidence type="ECO:0000256" key="1">
    <source>
        <dbReference type="ARBA" id="ARBA00001933"/>
    </source>
</evidence>
<dbReference type="InterPro" id="IPR051326">
    <property type="entry name" value="Kynurenine-oxoglutarate_AT"/>
</dbReference>
<dbReference type="STRING" id="227084.SAMN05421855_101621"/>
<evidence type="ECO:0000256" key="4">
    <source>
        <dbReference type="ARBA" id="ARBA00022679"/>
    </source>
</evidence>
<evidence type="ECO:0000256" key="3">
    <source>
        <dbReference type="ARBA" id="ARBA00022576"/>
    </source>
</evidence>
<dbReference type="SUPFAM" id="SSF53383">
    <property type="entry name" value="PLP-dependent transferases"/>
    <property type="match status" value="1"/>
</dbReference>
<dbReference type="InterPro" id="IPR015422">
    <property type="entry name" value="PyrdxlP-dep_Trfase_small"/>
</dbReference>
<dbReference type="GO" id="GO:0016212">
    <property type="term" value="F:kynurenine-oxoglutarate transaminase activity"/>
    <property type="evidence" value="ECO:0007669"/>
    <property type="project" value="TreeGrafter"/>
</dbReference>
<accession>A0A1G7CZE7</accession>
<evidence type="ECO:0000256" key="5">
    <source>
        <dbReference type="ARBA" id="ARBA00022898"/>
    </source>
</evidence>
<dbReference type="EMBL" id="FNBA01000001">
    <property type="protein sequence ID" value="SDE43835.1"/>
    <property type="molecule type" value="Genomic_DNA"/>
</dbReference>
<evidence type="ECO:0000313" key="7">
    <source>
        <dbReference type="EMBL" id="SDE43835.1"/>
    </source>
</evidence>
<dbReference type="PANTHER" id="PTHR43807">
    <property type="entry name" value="FI04487P"/>
    <property type="match status" value="1"/>
</dbReference>
<dbReference type="GO" id="GO:0005737">
    <property type="term" value="C:cytoplasm"/>
    <property type="evidence" value="ECO:0007669"/>
    <property type="project" value="TreeGrafter"/>
</dbReference>
<gene>
    <name evidence="7" type="ORF">SAMN05421855_101621</name>
</gene>
<dbReference type="NCBIfam" id="NF006569">
    <property type="entry name" value="PRK09082.1"/>
    <property type="match status" value="1"/>
</dbReference>
<organism evidence="7 8">
    <name type="scientific">Ulvibacter litoralis</name>
    <dbReference type="NCBI Taxonomy" id="227084"/>
    <lineage>
        <taxon>Bacteria</taxon>
        <taxon>Pseudomonadati</taxon>
        <taxon>Bacteroidota</taxon>
        <taxon>Flavobacteriia</taxon>
        <taxon>Flavobacteriales</taxon>
        <taxon>Flavobacteriaceae</taxon>
        <taxon>Ulvibacter</taxon>
    </lineage>
</organism>
<name>A0A1G7CZE7_9FLAO</name>
<dbReference type="Pfam" id="PF00155">
    <property type="entry name" value="Aminotran_1_2"/>
    <property type="match status" value="1"/>
</dbReference>
<comment type="cofactor">
    <cofactor evidence="1">
        <name>pyridoxal 5'-phosphate</name>
        <dbReference type="ChEBI" id="CHEBI:597326"/>
    </cofactor>
</comment>
<evidence type="ECO:0000313" key="8">
    <source>
        <dbReference type="Proteomes" id="UP000199321"/>
    </source>
</evidence>
<keyword evidence="3 7" id="KW-0032">Aminotransferase</keyword>
<dbReference type="OrthoDB" id="9802328at2"/>
<dbReference type="RefSeq" id="WP_093140350.1">
    <property type="nucleotide sequence ID" value="NZ_BMWO01000001.1"/>
</dbReference>
<dbReference type="GO" id="GO:0030170">
    <property type="term" value="F:pyridoxal phosphate binding"/>
    <property type="evidence" value="ECO:0007669"/>
    <property type="project" value="InterPro"/>
</dbReference>
<evidence type="ECO:0000259" key="6">
    <source>
        <dbReference type="Pfam" id="PF00155"/>
    </source>
</evidence>
<feature type="domain" description="Aminotransferase class I/classII large" evidence="6">
    <location>
        <begin position="18"/>
        <end position="366"/>
    </location>
</feature>
<dbReference type="FunFam" id="3.40.640.10:FF:000033">
    <property type="entry name" value="Aspartate aminotransferase"/>
    <property type="match status" value="1"/>
</dbReference>
<dbReference type="AlphaFoldDB" id="A0A1G7CZE7"/>